<sequence length="309" mass="35322">MDLWNELCTKAFDGDEQANDALQIIQRCGRMNVEDNSFTIKLEDDDHNRMQQEQGNLLTLLGFTADPLHRHIYVLPGNTWTSFNEAKRQRRMEWHAALQQSLTLRLKACIDRIQVPLDLMPGQRLVLVQEFARNHSNNVGSIPFLRGLVGCLRAQLYKRQLVDWQVAEYVLTQNGEDAMMDYIRLIRGILGMTLVFRKDGSHDDTKHMVALDMTGVAAPFTSPQETTAVPVMAAAAAVEDDDHYMIWRMNSALSDQELTDILECLPRQQCNQCFPLSPVVRSNSSLLPSSFILRWISLLFRRCLSILPF</sequence>
<keyword evidence="2" id="KW-1185">Reference proteome</keyword>
<name>A0A168NNF5_ABSGL</name>
<protein>
    <submittedName>
        <fullName evidence="1">Uncharacterized protein</fullName>
    </submittedName>
</protein>
<organism evidence="1">
    <name type="scientific">Absidia glauca</name>
    <name type="common">Pin mould</name>
    <dbReference type="NCBI Taxonomy" id="4829"/>
    <lineage>
        <taxon>Eukaryota</taxon>
        <taxon>Fungi</taxon>
        <taxon>Fungi incertae sedis</taxon>
        <taxon>Mucoromycota</taxon>
        <taxon>Mucoromycotina</taxon>
        <taxon>Mucoromycetes</taxon>
        <taxon>Mucorales</taxon>
        <taxon>Cunninghamellaceae</taxon>
        <taxon>Absidia</taxon>
    </lineage>
</organism>
<proteinExistence type="predicted"/>
<evidence type="ECO:0000313" key="1">
    <source>
        <dbReference type="EMBL" id="SAM00887.1"/>
    </source>
</evidence>
<dbReference type="OMA" id="VEWRMSE"/>
<dbReference type="EMBL" id="LT553433">
    <property type="protein sequence ID" value="SAM00887.1"/>
    <property type="molecule type" value="Genomic_DNA"/>
</dbReference>
<accession>A0A168NNF5</accession>
<gene>
    <name evidence="1" type="primary">ABSGL_06613.1 scaffold 8461</name>
</gene>
<dbReference type="OrthoDB" id="2204724at2759"/>
<evidence type="ECO:0000313" key="2">
    <source>
        <dbReference type="Proteomes" id="UP000078561"/>
    </source>
</evidence>
<dbReference type="Proteomes" id="UP000078561">
    <property type="component" value="Unassembled WGS sequence"/>
</dbReference>
<dbReference type="InParanoid" id="A0A168NNF5"/>
<dbReference type="AlphaFoldDB" id="A0A168NNF5"/>
<reference evidence="1" key="1">
    <citation type="submission" date="2016-04" db="EMBL/GenBank/DDBJ databases">
        <authorList>
            <person name="Evans L.H."/>
            <person name="Alamgir A."/>
            <person name="Owens N."/>
            <person name="Weber N.D."/>
            <person name="Virtaneva K."/>
            <person name="Barbian K."/>
            <person name="Babar A."/>
            <person name="Rosenke K."/>
        </authorList>
    </citation>
    <scope>NUCLEOTIDE SEQUENCE [LARGE SCALE GENOMIC DNA]</scope>
    <source>
        <strain evidence="1">CBS 101.48</strain>
    </source>
</reference>